<dbReference type="Gene3D" id="3.40.50.12780">
    <property type="entry name" value="N-terminal domain of ligase-like"/>
    <property type="match status" value="1"/>
</dbReference>
<dbReference type="Gene3D" id="3.30.300.30">
    <property type="match status" value="1"/>
</dbReference>
<reference evidence="2 3" key="1">
    <citation type="submission" date="2024-07" db="EMBL/GenBank/DDBJ databases">
        <title>Genomes of novel Serratia strains from suburban soil.</title>
        <authorList>
            <person name="Markert E.X."/>
            <person name="Severe K."/>
            <person name="Severe L."/>
            <person name="Twing K.I."/>
            <person name="Ward L.M."/>
        </authorList>
    </citation>
    <scope>NUCLEOTIDE SEQUENCE [LARGE SCALE GENOMIC DNA]</scope>
    <source>
        <strain evidence="2 3">3C-UT</strain>
    </source>
</reference>
<evidence type="ECO:0000313" key="3">
    <source>
        <dbReference type="Proteomes" id="UP001558101"/>
    </source>
</evidence>
<feature type="domain" description="AMP-binding enzyme C-terminal" evidence="1">
    <location>
        <begin position="62"/>
        <end position="119"/>
    </location>
</feature>
<dbReference type="GO" id="GO:0016874">
    <property type="term" value="F:ligase activity"/>
    <property type="evidence" value="ECO:0007669"/>
    <property type="project" value="UniProtKB-KW"/>
</dbReference>
<dbReference type="InterPro" id="IPR042099">
    <property type="entry name" value="ANL_N_sf"/>
</dbReference>
<accession>A0ABV3US13</accession>
<dbReference type="SUPFAM" id="SSF56801">
    <property type="entry name" value="Acetyl-CoA synthetase-like"/>
    <property type="match status" value="1"/>
</dbReference>
<name>A0ABV3US13_9GAMM</name>
<proteinExistence type="predicted"/>
<protein>
    <submittedName>
        <fullName evidence="2">4-coumarate--CoA ligase</fullName>
    </submittedName>
</protein>
<evidence type="ECO:0000313" key="2">
    <source>
        <dbReference type="EMBL" id="MEX3175536.1"/>
    </source>
</evidence>
<dbReference type="Proteomes" id="UP001558101">
    <property type="component" value="Unassembled WGS sequence"/>
</dbReference>
<comment type="caution">
    <text evidence="2">The sequence shown here is derived from an EMBL/GenBank/DDBJ whole genome shotgun (WGS) entry which is preliminary data.</text>
</comment>
<organism evidence="2 3">
    <name type="scientific">Serratia quinivorans</name>
    <dbReference type="NCBI Taxonomy" id="137545"/>
    <lineage>
        <taxon>Bacteria</taxon>
        <taxon>Pseudomonadati</taxon>
        <taxon>Pseudomonadota</taxon>
        <taxon>Gammaproteobacteria</taxon>
        <taxon>Enterobacterales</taxon>
        <taxon>Yersiniaceae</taxon>
        <taxon>Serratia</taxon>
    </lineage>
</organism>
<evidence type="ECO:0000259" key="1">
    <source>
        <dbReference type="Pfam" id="PF13193"/>
    </source>
</evidence>
<dbReference type="Pfam" id="PF13193">
    <property type="entry name" value="AMP-binding_C"/>
    <property type="match status" value="1"/>
</dbReference>
<keyword evidence="2" id="KW-0436">Ligase</keyword>
<dbReference type="InterPro" id="IPR045851">
    <property type="entry name" value="AMP-bd_C_sf"/>
</dbReference>
<dbReference type="EMBL" id="JBFQXQ010000136">
    <property type="protein sequence ID" value="MEX3175536.1"/>
    <property type="molecule type" value="Genomic_DNA"/>
</dbReference>
<dbReference type="PANTHER" id="PTHR24096">
    <property type="entry name" value="LONG-CHAIN-FATTY-ACID--COA LIGASE"/>
    <property type="match status" value="1"/>
</dbReference>
<keyword evidence="3" id="KW-1185">Reference proteome</keyword>
<feature type="non-terminal residue" evidence="2">
    <location>
        <position position="126"/>
    </location>
</feature>
<gene>
    <name evidence="2" type="ORF">AB4M04_26175</name>
</gene>
<sequence length="126" mass="14120">MMTGYHGRPDTTREGTWSDDNGNRYIRHGVLGRFDEEGFLTLLGRIKDMIISGGYNIYPSDIEAVLRLHPSIADCAVIGIPSVTWGETPFAFYVPKNESLSPNEVSTWVNQRMGRTQRLSDAQDIA</sequence>
<dbReference type="InterPro" id="IPR025110">
    <property type="entry name" value="AMP-bd_C"/>
</dbReference>